<gene>
    <name evidence="1" type="ORF">A3C19_01700</name>
</gene>
<proteinExistence type="predicted"/>
<dbReference type="EMBL" id="MFLI01000020">
    <property type="protein sequence ID" value="OGG61449.1"/>
    <property type="molecule type" value="Genomic_DNA"/>
</dbReference>
<organism evidence="1 2">
    <name type="scientific">Candidatus Kaiserbacteria bacterium RIFCSPHIGHO2_02_FULL_54_22</name>
    <dbReference type="NCBI Taxonomy" id="1798495"/>
    <lineage>
        <taxon>Bacteria</taxon>
        <taxon>Candidatus Kaiseribacteriota</taxon>
    </lineage>
</organism>
<evidence type="ECO:0000313" key="1">
    <source>
        <dbReference type="EMBL" id="OGG61449.1"/>
    </source>
</evidence>
<sequence>MQTNPNSLSTAVRKLATATREMAWLLWEAVFYYCWVKPGFHRRSRERKLNDPEVLAVYREILTGLREGKVRHPTRKVSDILVALYGKKLTLRALGTTVAELRSFAPDYVDRSAGEPWLKDG</sequence>
<accession>A0A1F6DJ21</accession>
<name>A0A1F6DJ21_9BACT</name>
<comment type="caution">
    <text evidence="1">The sequence shown here is derived from an EMBL/GenBank/DDBJ whole genome shotgun (WGS) entry which is preliminary data.</text>
</comment>
<dbReference type="STRING" id="1798495.A3C19_01700"/>
<dbReference type="Proteomes" id="UP000178532">
    <property type="component" value="Unassembled WGS sequence"/>
</dbReference>
<reference evidence="1 2" key="1">
    <citation type="journal article" date="2016" name="Nat. Commun.">
        <title>Thousands of microbial genomes shed light on interconnected biogeochemical processes in an aquifer system.</title>
        <authorList>
            <person name="Anantharaman K."/>
            <person name="Brown C.T."/>
            <person name="Hug L.A."/>
            <person name="Sharon I."/>
            <person name="Castelle C.J."/>
            <person name="Probst A.J."/>
            <person name="Thomas B.C."/>
            <person name="Singh A."/>
            <person name="Wilkins M.J."/>
            <person name="Karaoz U."/>
            <person name="Brodie E.L."/>
            <person name="Williams K.H."/>
            <person name="Hubbard S.S."/>
            <person name="Banfield J.F."/>
        </authorList>
    </citation>
    <scope>NUCLEOTIDE SEQUENCE [LARGE SCALE GENOMIC DNA]</scope>
</reference>
<protein>
    <submittedName>
        <fullName evidence="1">Uncharacterized protein</fullName>
    </submittedName>
</protein>
<dbReference type="AlphaFoldDB" id="A0A1F6DJ21"/>
<evidence type="ECO:0000313" key="2">
    <source>
        <dbReference type="Proteomes" id="UP000178532"/>
    </source>
</evidence>